<name>A0ABU6NW92_9BACI</name>
<sequence>MFKSLVSIITPAYNASEFISETIDSVKAQTFSNWEMIIVDDCSSDHTREIVRKEMENDKRIKLIELPQNGGPANARNVAINEAKGDFLAFLDSDDLWLPHKLERQLSFMEERDIAFSYTMYQMMDQKGERKVTLIHVPPSIVYKDLLKNTIIGTLTVMLDKRKTGNIQLFPARNCSEDYGLWLSILAKGITAYGINEELALYRKCENSLSSNKLKSALKTWNTYRKIEKLNIFASCWYFMNYSLRALKKHTNL</sequence>
<dbReference type="Gene3D" id="3.90.550.10">
    <property type="entry name" value="Spore Coat Polysaccharide Biosynthesis Protein SpsA, Chain A"/>
    <property type="match status" value="1"/>
</dbReference>
<evidence type="ECO:0000256" key="1">
    <source>
        <dbReference type="ARBA" id="ARBA00006739"/>
    </source>
</evidence>
<dbReference type="GO" id="GO:0016757">
    <property type="term" value="F:glycosyltransferase activity"/>
    <property type="evidence" value="ECO:0007669"/>
    <property type="project" value="UniProtKB-KW"/>
</dbReference>
<keyword evidence="3" id="KW-0328">Glycosyltransferase</keyword>
<dbReference type="RefSeq" id="WP_235842970.1">
    <property type="nucleotide sequence ID" value="NZ_JARTFQ010000006.1"/>
</dbReference>
<dbReference type="Pfam" id="PF00535">
    <property type="entry name" value="Glycos_transf_2"/>
    <property type="match status" value="1"/>
</dbReference>
<dbReference type="InterPro" id="IPR001173">
    <property type="entry name" value="Glyco_trans_2-like"/>
</dbReference>
<dbReference type="EC" id="2.4.-.-" evidence="3"/>
<keyword evidence="3" id="KW-0808">Transferase</keyword>
<comment type="caution">
    <text evidence="3">The sequence shown here is derived from an EMBL/GenBank/DDBJ whole genome shotgun (WGS) entry which is preliminary data.</text>
</comment>
<evidence type="ECO:0000259" key="2">
    <source>
        <dbReference type="Pfam" id="PF00535"/>
    </source>
</evidence>
<dbReference type="CDD" id="cd00761">
    <property type="entry name" value="Glyco_tranf_GTA_type"/>
    <property type="match status" value="1"/>
</dbReference>
<evidence type="ECO:0000313" key="4">
    <source>
        <dbReference type="Proteomes" id="UP001342826"/>
    </source>
</evidence>
<dbReference type="Proteomes" id="UP001342826">
    <property type="component" value="Unassembled WGS sequence"/>
</dbReference>
<dbReference type="GeneID" id="301140284"/>
<dbReference type="PANTHER" id="PTHR22916">
    <property type="entry name" value="GLYCOSYLTRANSFERASE"/>
    <property type="match status" value="1"/>
</dbReference>
<feature type="domain" description="Glycosyltransferase 2-like" evidence="2">
    <location>
        <begin position="7"/>
        <end position="130"/>
    </location>
</feature>
<dbReference type="PANTHER" id="PTHR22916:SF3">
    <property type="entry name" value="UDP-GLCNAC:BETAGAL BETA-1,3-N-ACETYLGLUCOSAMINYLTRANSFERASE-LIKE PROTEIN 1"/>
    <property type="match status" value="1"/>
</dbReference>
<dbReference type="InterPro" id="IPR029044">
    <property type="entry name" value="Nucleotide-diphossugar_trans"/>
</dbReference>
<evidence type="ECO:0000313" key="3">
    <source>
        <dbReference type="EMBL" id="MED4401391.1"/>
    </source>
</evidence>
<accession>A0ABU6NW92</accession>
<keyword evidence="4" id="KW-1185">Reference proteome</keyword>
<protein>
    <submittedName>
        <fullName evidence="3">Glycosyltransferase family 2 protein</fullName>
        <ecNumber evidence="3">2.4.-.-</ecNumber>
    </submittedName>
</protein>
<gene>
    <name evidence="3" type="ORF">P9271_08715</name>
</gene>
<dbReference type="EMBL" id="JARTFS010000006">
    <property type="protein sequence ID" value="MED4401391.1"/>
    <property type="molecule type" value="Genomic_DNA"/>
</dbReference>
<comment type="similarity">
    <text evidence="1">Belongs to the glycosyltransferase 2 family.</text>
</comment>
<reference evidence="3 4" key="1">
    <citation type="submission" date="2023-03" db="EMBL/GenBank/DDBJ databases">
        <title>Bacillus Genome Sequencing.</title>
        <authorList>
            <person name="Dunlap C."/>
        </authorList>
    </citation>
    <scope>NUCLEOTIDE SEQUENCE [LARGE SCALE GENOMIC DNA]</scope>
    <source>
        <strain evidence="3 4">NRS-1717</strain>
    </source>
</reference>
<dbReference type="SUPFAM" id="SSF53448">
    <property type="entry name" value="Nucleotide-diphospho-sugar transferases"/>
    <property type="match status" value="1"/>
</dbReference>
<proteinExistence type="inferred from homology"/>
<organism evidence="3 4">
    <name type="scientific">Metabacillus fastidiosus</name>
    <dbReference type="NCBI Taxonomy" id="1458"/>
    <lineage>
        <taxon>Bacteria</taxon>
        <taxon>Bacillati</taxon>
        <taxon>Bacillota</taxon>
        <taxon>Bacilli</taxon>
        <taxon>Bacillales</taxon>
        <taxon>Bacillaceae</taxon>
        <taxon>Metabacillus</taxon>
    </lineage>
</organism>